<reference evidence="2" key="1">
    <citation type="submission" date="2024-02" db="EMBL/GenBank/DDBJ databases">
        <authorList>
            <consortium name="ELIXIR-Norway"/>
            <consortium name="Elixir Norway"/>
        </authorList>
    </citation>
    <scope>NUCLEOTIDE SEQUENCE</scope>
</reference>
<feature type="compositionally biased region" description="Basic and acidic residues" evidence="1">
    <location>
        <begin position="52"/>
        <end position="87"/>
    </location>
</feature>
<dbReference type="EMBL" id="OZ019906">
    <property type="protein sequence ID" value="CAK9204474.1"/>
    <property type="molecule type" value="Genomic_DNA"/>
</dbReference>
<keyword evidence="3" id="KW-1185">Reference proteome</keyword>
<evidence type="ECO:0000256" key="1">
    <source>
        <dbReference type="SAM" id="MobiDB-lite"/>
    </source>
</evidence>
<protein>
    <submittedName>
        <fullName evidence="2">Uncharacterized protein</fullName>
    </submittedName>
</protein>
<accession>A0ABP0TTB2</accession>
<sequence length="204" mass="22796">MFSKALMMKRNSCWSLSEFRLQGIIMMARRILHGGCVQEMVQDTTVGVRPLRGLENDPATKGDTPDDRRADDIHLAEPKEITKEKAAKAQQEPPDLQGSKAMPGWDAPVHTDAKPQHTTIDPGLKRYHTWTKTGSRHFSTSTPVQETAEKDVAAMQLDQVRKWKVEKAGVTWVWWVAPKGFPNHTGIYRADPKLDNLSAGSTPA</sequence>
<proteinExistence type="predicted"/>
<organism evidence="2 3">
    <name type="scientific">Sphagnum troendelagicum</name>
    <dbReference type="NCBI Taxonomy" id="128251"/>
    <lineage>
        <taxon>Eukaryota</taxon>
        <taxon>Viridiplantae</taxon>
        <taxon>Streptophyta</taxon>
        <taxon>Embryophyta</taxon>
        <taxon>Bryophyta</taxon>
        <taxon>Sphagnophytina</taxon>
        <taxon>Sphagnopsida</taxon>
        <taxon>Sphagnales</taxon>
        <taxon>Sphagnaceae</taxon>
        <taxon>Sphagnum</taxon>
    </lineage>
</organism>
<name>A0ABP0TTB2_9BRYO</name>
<gene>
    <name evidence="2" type="ORF">CSSPTR1EN2_LOCUS7404</name>
</gene>
<dbReference type="Proteomes" id="UP001497512">
    <property type="component" value="Chromosome 14"/>
</dbReference>
<evidence type="ECO:0000313" key="2">
    <source>
        <dbReference type="EMBL" id="CAK9204474.1"/>
    </source>
</evidence>
<feature type="region of interest" description="Disordered" evidence="1">
    <location>
        <begin position="49"/>
        <end position="105"/>
    </location>
</feature>
<evidence type="ECO:0000313" key="3">
    <source>
        <dbReference type="Proteomes" id="UP001497512"/>
    </source>
</evidence>